<keyword evidence="2 4" id="KW-0689">Ribosomal protein</keyword>
<sequence>MAKKEKNLKYYEAVGRRKKAVARIRLYLVGKDKIASVNNHKIKAGEILINNHPLEKIINTTYERTFFLSPLVLTNNTERFAISILVQGGGYQGQLEAMVHGLARALELVDKETYRSILKKQGLLTRDARKRERRKVGTGGKARRKKQSPKR</sequence>
<feature type="compositionally biased region" description="Basic residues" evidence="6">
    <location>
        <begin position="131"/>
        <end position="151"/>
    </location>
</feature>
<evidence type="ECO:0000313" key="8">
    <source>
        <dbReference type="Proteomes" id="UP000231025"/>
    </source>
</evidence>
<dbReference type="InterPro" id="IPR020568">
    <property type="entry name" value="Ribosomal_Su5_D2-typ_SF"/>
</dbReference>
<dbReference type="Gene3D" id="3.30.230.10">
    <property type="match status" value="1"/>
</dbReference>
<feature type="region of interest" description="Disordered" evidence="6">
    <location>
        <begin position="125"/>
        <end position="151"/>
    </location>
</feature>
<evidence type="ECO:0000256" key="6">
    <source>
        <dbReference type="SAM" id="MobiDB-lite"/>
    </source>
</evidence>
<dbReference type="SUPFAM" id="SSF54211">
    <property type="entry name" value="Ribosomal protein S5 domain 2-like"/>
    <property type="match status" value="1"/>
</dbReference>
<dbReference type="InterPro" id="IPR020574">
    <property type="entry name" value="Ribosomal_uS9_CS"/>
</dbReference>
<dbReference type="Proteomes" id="UP000231025">
    <property type="component" value="Unassembled WGS sequence"/>
</dbReference>
<evidence type="ECO:0000256" key="1">
    <source>
        <dbReference type="ARBA" id="ARBA00005251"/>
    </source>
</evidence>
<dbReference type="PROSITE" id="PS00360">
    <property type="entry name" value="RIBOSOMAL_S9"/>
    <property type="match status" value="1"/>
</dbReference>
<evidence type="ECO:0000256" key="3">
    <source>
        <dbReference type="ARBA" id="ARBA00023274"/>
    </source>
</evidence>
<evidence type="ECO:0000313" key="7">
    <source>
        <dbReference type="EMBL" id="PIP15171.1"/>
    </source>
</evidence>
<dbReference type="GO" id="GO:0006412">
    <property type="term" value="P:translation"/>
    <property type="evidence" value="ECO:0007669"/>
    <property type="project" value="InterPro"/>
</dbReference>
<dbReference type="GO" id="GO:0022627">
    <property type="term" value="C:cytosolic small ribosomal subunit"/>
    <property type="evidence" value="ECO:0007669"/>
    <property type="project" value="TreeGrafter"/>
</dbReference>
<keyword evidence="3 4" id="KW-0687">Ribonucleoprotein</keyword>
<dbReference type="PANTHER" id="PTHR21569">
    <property type="entry name" value="RIBOSOMAL PROTEIN S9"/>
    <property type="match status" value="1"/>
</dbReference>
<dbReference type="AlphaFoldDB" id="A0A2G9Y9J8"/>
<dbReference type="EMBL" id="PCRE01000015">
    <property type="protein sequence ID" value="PIP15171.1"/>
    <property type="molecule type" value="Genomic_DNA"/>
</dbReference>
<name>A0A2G9Y9J8_9BACT</name>
<dbReference type="InterPro" id="IPR014721">
    <property type="entry name" value="Ribsml_uS5_D2-typ_fold_subgr"/>
</dbReference>
<proteinExistence type="inferred from homology"/>
<organism evidence="7 8">
    <name type="scientific">Candidatus Roizmanbacteria bacterium CG23_combo_of_CG06-09_8_20_14_all_35_49</name>
    <dbReference type="NCBI Taxonomy" id="1974863"/>
    <lineage>
        <taxon>Bacteria</taxon>
        <taxon>Candidatus Roizmaniibacteriota</taxon>
    </lineage>
</organism>
<protein>
    <recommendedName>
        <fullName evidence="5">30S ribosomal protein S9</fullName>
    </recommendedName>
</protein>
<dbReference type="InterPro" id="IPR000754">
    <property type="entry name" value="Ribosomal_uS9"/>
</dbReference>
<comment type="similarity">
    <text evidence="1 4">Belongs to the universal ribosomal protein uS9 family.</text>
</comment>
<gene>
    <name evidence="7" type="primary">rpsI</name>
    <name evidence="7" type="ORF">COX47_00970</name>
</gene>
<comment type="caution">
    <text evidence="7">The sequence shown here is derived from an EMBL/GenBank/DDBJ whole genome shotgun (WGS) entry which is preliminary data.</text>
</comment>
<evidence type="ECO:0000256" key="4">
    <source>
        <dbReference type="RuleBase" id="RU003815"/>
    </source>
</evidence>
<evidence type="ECO:0000256" key="2">
    <source>
        <dbReference type="ARBA" id="ARBA00022980"/>
    </source>
</evidence>
<dbReference type="Pfam" id="PF00380">
    <property type="entry name" value="Ribosomal_S9"/>
    <property type="match status" value="1"/>
</dbReference>
<dbReference type="GO" id="GO:0003723">
    <property type="term" value="F:RNA binding"/>
    <property type="evidence" value="ECO:0007669"/>
    <property type="project" value="TreeGrafter"/>
</dbReference>
<accession>A0A2G9Y9J8</accession>
<evidence type="ECO:0000256" key="5">
    <source>
        <dbReference type="RuleBase" id="RU003816"/>
    </source>
</evidence>
<dbReference type="GO" id="GO:0003735">
    <property type="term" value="F:structural constituent of ribosome"/>
    <property type="evidence" value="ECO:0007669"/>
    <property type="project" value="InterPro"/>
</dbReference>
<reference evidence="7 8" key="1">
    <citation type="submission" date="2017-09" db="EMBL/GenBank/DDBJ databases">
        <title>Depth-based differentiation of microbial function through sediment-hosted aquifers and enrichment of novel symbionts in the deep terrestrial subsurface.</title>
        <authorList>
            <person name="Probst A.J."/>
            <person name="Ladd B."/>
            <person name="Jarett J.K."/>
            <person name="Geller-Mcgrath D.E."/>
            <person name="Sieber C.M."/>
            <person name="Emerson J.B."/>
            <person name="Anantharaman K."/>
            <person name="Thomas B.C."/>
            <person name="Malmstrom R."/>
            <person name="Stieglmeier M."/>
            <person name="Klingl A."/>
            <person name="Woyke T."/>
            <person name="Ryan C.M."/>
            <person name="Banfield J.F."/>
        </authorList>
    </citation>
    <scope>NUCLEOTIDE SEQUENCE [LARGE SCALE GENOMIC DNA]</scope>
    <source>
        <strain evidence="7">CG23_combo_of_CG06-09_8_20_14_all_35_49</strain>
    </source>
</reference>
<dbReference type="PANTHER" id="PTHR21569:SF1">
    <property type="entry name" value="SMALL RIBOSOMAL SUBUNIT PROTEIN US9M"/>
    <property type="match status" value="1"/>
</dbReference>